<keyword evidence="2" id="KW-1185">Reference proteome</keyword>
<evidence type="ECO:0000313" key="1">
    <source>
        <dbReference type="EMBL" id="SFB15738.1"/>
    </source>
</evidence>
<dbReference type="STRING" id="498292.SAMN05660845_1904"/>
<accession>A0A1I0YTW0</accession>
<protein>
    <submittedName>
        <fullName evidence="1">Uncharacterized protein</fullName>
    </submittedName>
</protein>
<organism evidence="1 2">
    <name type="scientific">Flavobacterium swingsii</name>
    <dbReference type="NCBI Taxonomy" id="498292"/>
    <lineage>
        <taxon>Bacteria</taxon>
        <taxon>Pseudomonadati</taxon>
        <taxon>Bacteroidota</taxon>
        <taxon>Flavobacteriia</taxon>
        <taxon>Flavobacteriales</taxon>
        <taxon>Flavobacteriaceae</taxon>
        <taxon>Flavobacterium</taxon>
    </lineage>
</organism>
<sequence length="221" mass="26447">MIIKITDKNQFNSESWQIKMSSLLHIFIHKTNNKSYLFEFKEWKFFSYKTHFSYTSNEVIEYAINGFFDKLNEFIKQKEKWEIDFLKFENLKFKTILYFNENYKDISANVFSPQEHEPFGKSEIKKVEMKPSDKALFDATEQINIGNLDEGYKILSFANLLYEKDINILFLLAKISMVLKKTEVIPSHVIALIAEKENKKFTLEQEEEFNNILMNYQKNFM</sequence>
<dbReference type="RefSeq" id="WP_091476599.1">
    <property type="nucleotide sequence ID" value="NZ_FOJT01000004.1"/>
</dbReference>
<dbReference type="Proteomes" id="UP000199604">
    <property type="component" value="Unassembled WGS sequence"/>
</dbReference>
<dbReference type="EMBL" id="FOJT01000004">
    <property type="protein sequence ID" value="SFB15738.1"/>
    <property type="molecule type" value="Genomic_DNA"/>
</dbReference>
<reference evidence="2" key="1">
    <citation type="submission" date="2016-10" db="EMBL/GenBank/DDBJ databases">
        <authorList>
            <person name="Varghese N."/>
            <person name="Submissions S."/>
        </authorList>
    </citation>
    <scope>NUCLEOTIDE SEQUENCE [LARGE SCALE GENOMIC DNA]</scope>
    <source>
        <strain evidence="2">DSM 21789</strain>
    </source>
</reference>
<proteinExistence type="predicted"/>
<evidence type="ECO:0000313" key="2">
    <source>
        <dbReference type="Proteomes" id="UP000199604"/>
    </source>
</evidence>
<name>A0A1I0YTW0_9FLAO</name>
<gene>
    <name evidence="1" type="ORF">SAMN05660845_1904</name>
</gene>
<dbReference type="AlphaFoldDB" id="A0A1I0YTW0"/>